<comment type="caution">
    <text evidence="1">The sequence shown here is derived from an EMBL/GenBank/DDBJ whole genome shotgun (WGS) entry which is preliminary data.</text>
</comment>
<dbReference type="EMBL" id="QTJW01000001">
    <property type="protein sequence ID" value="RGD72586.1"/>
    <property type="molecule type" value="Genomic_DNA"/>
</dbReference>
<evidence type="ECO:0000313" key="1">
    <source>
        <dbReference type="EMBL" id="RGD72586.1"/>
    </source>
</evidence>
<name>A0A3E3DU42_9FIRM</name>
<evidence type="ECO:0000313" key="2">
    <source>
        <dbReference type="Proteomes" id="UP000261023"/>
    </source>
</evidence>
<sequence>MVLWKYLCFIHKVIKGNYKRYWEEVVAFAHFCQYLLYKIITHRECILIRSFYEMAKPAFFWLK</sequence>
<organism evidence="1 2">
    <name type="scientific">Hungatella hathewayi</name>
    <dbReference type="NCBI Taxonomy" id="154046"/>
    <lineage>
        <taxon>Bacteria</taxon>
        <taxon>Bacillati</taxon>
        <taxon>Bacillota</taxon>
        <taxon>Clostridia</taxon>
        <taxon>Lachnospirales</taxon>
        <taxon>Lachnospiraceae</taxon>
        <taxon>Hungatella</taxon>
    </lineage>
</organism>
<accession>A0A3E3DU42</accession>
<protein>
    <submittedName>
        <fullName evidence="1">Uncharacterized protein</fullName>
    </submittedName>
</protein>
<gene>
    <name evidence="1" type="ORF">DWX31_01760</name>
</gene>
<dbReference type="Proteomes" id="UP000261023">
    <property type="component" value="Unassembled WGS sequence"/>
</dbReference>
<dbReference type="AlphaFoldDB" id="A0A3E3DU42"/>
<reference evidence="1 2" key="1">
    <citation type="submission" date="2018-08" db="EMBL/GenBank/DDBJ databases">
        <title>A genome reference for cultivated species of the human gut microbiota.</title>
        <authorList>
            <person name="Zou Y."/>
            <person name="Xue W."/>
            <person name="Luo G."/>
        </authorList>
    </citation>
    <scope>NUCLEOTIDE SEQUENCE [LARGE SCALE GENOMIC DNA]</scope>
    <source>
        <strain evidence="1 2">AF19-13AC</strain>
    </source>
</reference>
<proteinExistence type="predicted"/>